<sequence length="470" mass="52261">MTFSLDALDRRRFLRGTGVALALPWLECTAREALASDGNHPAKRNRLAFFYMPDGVPMPLAEDPAHKDWAWFPHGQGKDFRFTKCLDPLEPLRDHVTVLSGFSHTAARNIHGHCNADQFLTGAATGSAGTYHNSISLDQYYAQHVGDQTRFSSLVLSTDGGTGTPRGAHTLSFDRNGRAIPAEHRPKRIFDMLFVKSNADAARRLAIAQSALDDLLADANSFRKTLSPGDQHLLDEYLHSVRETEIKVEKAKQWVNIPLPKVKADALKLEVTPEEPRLFLQTMFDLIYLAFKTDSTRTVTYQLGRENGIGISDYLARAVGFHLTHQLSHETKQPGGWKNFGTYCRFLSEEFALFLTKLKETPDVGVNGSMLDNTLLLFGSASSAFHLSRNYPLILAGGKNMGFRHGQYLNYGPQKPQGGPWDGGPEPWSQKANKEDQPLSNLFVTMLQQLGVETDRFADSDDNLQAALVS</sequence>
<evidence type="ECO:0008006" key="4">
    <source>
        <dbReference type="Google" id="ProtNLM"/>
    </source>
</evidence>
<proteinExistence type="predicted"/>
<accession>A0A517T076</accession>
<evidence type="ECO:0000313" key="2">
    <source>
        <dbReference type="EMBL" id="QDT61691.1"/>
    </source>
</evidence>
<gene>
    <name evidence="2" type="ORF">SV7mr_42300</name>
</gene>
<dbReference type="EMBL" id="CP036272">
    <property type="protein sequence ID" value="QDT61691.1"/>
    <property type="molecule type" value="Genomic_DNA"/>
</dbReference>
<dbReference type="OrthoDB" id="9146593at2"/>
<keyword evidence="3" id="KW-1185">Reference proteome</keyword>
<organism evidence="2 3">
    <name type="scientific">Stieleria bergensis</name>
    <dbReference type="NCBI Taxonomy" id="2528025"/>
    <lineage>
        <taxon>Bacteria</taxon>
        <taxon>Pseudomonadati</taxon>
        <taxon>Planctomycetota</taxon>
        <taxon>Planctomycetia</taxon>
        <taxon>Pirellulales</taxon>
        <taxon>Pirellulaceae</taxon>
        <taxon>Stieleria</taxon>
    </lineage>
</organism>
<reference evidence="2 3" key="1">
    <citation type="submission" date="2019-02" db="EMBL/GenBank/DDBJ databases">
        <title>Deep-cultivation of Planctomycetes and their phenomic and genomic characterization uncovers novel biology.</title>
        <authorList>
            <person name="Wiegand S."/>
            <person name="Jogler M."/>
            <person name="Boedeker C."/>
            <person name="Pinto D."/>
            <person name="Vollmers J."/>
            <person name="Rivas-Marin E."/>
            <person name="Kohn T."/>
            <person name="Peeters S.H."/>
            <person name="Heuer A."/>
            <person name="Rast P."/>
            <person name="Oberbeckmann S."/>
            <person name="Bunk B."/>
            <person name="Jeske O."/>
            <person name="Meyerdierks A."/>
            <person name="Storesund J.E."/>
            <person name="Kallscheuer N."/>
            <person name="Luecker S."/>
            <person name="Lage O.M."/>
            <person name="Pohl T."/>
            <person name="Merkel B.J."/>
            <person name="Hornburger P."/>
            <person name="Mueller R.-W."/>
            <person name="Bruemmer F."/>
            <person name="Labrenz M."/>
            <person name="Spormann A.M."/>
            <person name="Op den Camp H."/>
            <person name="Overmann J."/>
            <person name="Amann R."/>
            <person name="Jetten M.S.M."/>
            <person name="Mascher T."/>
            <person name="Medema M.H."/>
            <person name="Devos D.P."/>
            <person name="Kaster A.-K."/>
            <person name="Ovreas L."/>
            <person name="Rohde M."/>
            <person name="Galperin M.Y."/>
            <person name="Jogler C."/>
        </authorList>
    </citation>
    <scope>NUCLEOTIDE SEQUENCE [LARGE SCALE GENOMIC DNA]</scope>
    <source>
        <strain evidence="2 3">SV_7m_r</strain>
    </source>
</reference>
<dbReference type="Proteomes" id="UP000315003">
    <property type="component" value="Chromosome"/>
</dbReference>
<feature type="region of interest" description="Disordered" evidence="1">
    <location>
        <begin position="414"/>
        <end position="434"/>
    </location>
</feature>
<dbReference type="InterPro" id="IPR006311">
    <property type="entry name" value="TAT_signal"/>
</dbReference>
<dbReference type="InterPro" id="IPR011447">
    <property type="entry name" value="DUF1552"/>
</dbReference>
<evidence type="ECO:0000256" key="1">
    <source>
        <dbReference type="SAM" id="MobiDB-lite"/>
    </source>
</evidence>
<dbReference type="RefSeq" id="WP_145275936.1">
    <property type="nucleotide sequence ID" value="NZ_CP036272.1"/>
</dbReference>
<dbReference type="Pfam" id="PF07586">
    <property type="entry name" value="HXXSHH"/>
    <property type="match status" value="1"/>
</dbReference>
<name>A0A517T076_9BACT</name>
<dbReference type="PROSITE" id="PS51318">
    <property type="entry name" value="TAT"/>
    <property type="match status" value="1"/>
</dbReference>
<dbReference type="AlphaFoldDB" id="A0A517T076"/>
<protein>
    <recommendedName>
        <fullName evidence="4">DUF1552 domain-containing protein</fullName>
    </recommendedName>
</protein>
<evidence type="ECO:0000313" key="3">
    <source>
        <dbReference type="Proteomes" id="UP000315003"/>
    </source>
</evidence>